<dbReference type="STRING" id="1314674.A0A0D7BVR8"/>
<feature type="region of interest" description="Disordered" evidence="11">
    <location>
        <begin position="1"/>
        <end position="155"/>
    </location>
</feature>
<dbReference type="SUPFAM" id="SSF53448">
    <property type="entry name" value="Nucleotide-diphospho-sugar transferases"/>
    <property type="match status" value="1"/>
</dbReference>
<dbReference type="Pfam" id="PF08407">
    <property type="entry name" value="Chitin_synth_1N"/>
    <property type="match status" value="1"/>
</dbReference>
<accession>A0A0D7BVR8</accession>
<comment type="function">
    <text evidence="8 10">Polymerizes chitin, a structural polymer of the cell wall and septum, by transferring the sugar moiety of UDP-GlcNAc to the non-reducing end of the growing chitin polymer.</text>
</comment>
<proteinExistence type="inferred from homology"/>
<evidence type="ECO:0000256" key="6">
    <source>
        <dbReference type="ARBA" id="ARBA00023136"/>
    </source>
</evidence>
<sequence length="955" mass="108141">MNRYPTYENVEYDEADSSEEEEEEEAEITDYLYYQPYTGQQQGGYPQPIAAQPSGGFTRYQPGQALEPIHTGETLHLNRDSQNTGGQYYSDQDYLPPSIPPSLYTGSSSNSHDDHDVDHFNYDPEAYASGYNSQWRQFAPPPRSRSPTPAVDDEDYLVVGDRSFHYTGESPEKDRETLHQYEAPDEPFWPPGMAKRGSFTSQSDADAHTEHLHFGGAPVGRTERRHMKKRVKLVNGNLVTESKVPAMLVLPRRATEETGQTQYSAIFCDPDEFPSKQYPLRQLKYKRMTEIFVVITMYNEDEILFCRTLYGVMRNIAQLCSRKNSRTWGKNGWEKVVVCIVSDGRKKIHPRVLDCLTLLGVYQDPQKVREQVGFHSGSPTAHLYEYTTTFGLDANLHFKYPDKGVVPTQIMFLLKEKNQKKINSHRWFFNAFGPMLQPKVCILLDVGTCPGNNSFYKLWKTFDLNSNVGGACGEIAAYTGKWGRLLVNPLVASQNFEYKISGILDKPTESMFGYISVLPGAFSAYRYIALQNDEHGVGPLASYFKGEVLHGRDTDIFTSNMYLAEDRILCFELIAKKNSDWVLRYVRGAVGETDVPDALPEFIAQRRRWLNGSFFAATYAIAHTPQLWRSGHSFSRKFMLTVETVYNIMNLCFAWFSIGNFYLFFVVLTSSLEDAAFGLWGGIKFVNWSSQYILAALIISLFFMSMSINPRRAHAKYKLISVMLSVLMVYMLAATVVSAVKASSEGGAANSIMLFSVIITFGVYLVSSCIAMDPAHMLTSFLPYLLLSPTYINILNMYAYSNIDDISWGTKQDLDEQEPEVADVVLRGRDQNNIVEVSEATPEEKNDMYDEAIHNLKNRIPIPKPPTRDPTDAEREQEAKEYYASVRTHVLLTWVLTNGILLALILGSGSNTTDTFTRQTRAKTYLVFILAFTALSNIIRFLASTIYLLMTLITG</sequence>
<keyword evidence="14" id="KW-1185">Reference proteome</keyword>
<dbReference type="PANTHER" id="PTHR22914:SF38">
    <property type="entry name" value="CHITIN SYNTHASE 2"/>
    <property type="match status" value="1"/>
</dbReference>
<feature type="compositionally biased region" description="Low complexity" evidence="11">
    <location>
        <begin position="31"/>
        <end position="48"/>
    </location>
</feature>
<dbReference type="GO" id="GO:0004100">
    <property type="term" value="F:chitin synthase activity"/>
    <property type="evidence" value="ECO:0007669"/>
    <property type="project" value="UniProtKB-UniRule"/>
</dbReference>
<keyword evidence="10 13" id="KW-0808">Transferase</keyword>
<evidence type="ECO:0000313" key="14">
    <source>
        <dbReference type="Proteomes" id="UP000054007"/>
    </source>
</evidence>
<evidence type="ECO:0000256" key="11">
    <source>
        <dbReference type="SAM" id="MobiDB-lite"/>
    </source>
</evidence>
<organism evidence="13 14">
    <name type="scientific">Cylindrobasidium torrendii FP15055 ss-10</name>
    <dbReference type="NCBI Taxonomy" id="1314674"/>
    <lineage>
        <taxon>Eukaryota</taxon>
        <taxon>Fungi</taxon>
        <taxon>Dikarya</taxon>
        <taxon>Basidiomycota</taxon>
        <taxon>Agaricomycotina</taxon>
        <taxon>Agaricomycetes</taxon>
        <taxon>Agaricomycetidae</taxon>
        <taxon>Agaricales</taxon>
        <taxon>Marasmiineae</taxon>
        <taxon>Physalacriaceae</taxon>
        <taxon>Cylindrobasidium</taxon>
    </lineage>
</organism>
<keyword evidence="5 10" id="KW-1133">Transmembrane helix</keyword>
<evidence type="ECO:0000256" key="1">
    <source>
        <dbReference type="ARBA" id="ARBA00004141"/>
    </source>
</evidence>
<evidence type="ECO:0000256" key="3">
    <source>
        <dbReference type="ARBA" id="ARBA00022676"/>
    </source>
</evidence>
<dbReference type="InterPro" id="IPR029044">
    <property type="entry name" value="Nucleotide-diphossugar_trans"/>
</dbReference>
<comment type="catalytic activity">
    <reaction evidence="9 10">
        <text>[(1-&gt;4)-N-acetyl-beta-D-glucosaminyl](n) + UDP-N-acetyl-alpha-D-glucosamine = [(1-&gt;4)-N-acetyl-beta-D-glucosaminyl](n+1) + UDP + H(+)</text>
        <dbReference type="Rhea" id="RHEA:16637"/>
        <dbReference type="Rhea" id="RHEA-COMP:9593"/>
        <dbReference type="Rhea" id="RHEA-COMP:9595"/>
        <dbReference type="ChEBI" id="CHEBI:15378"/>
        <dbReference type="ChEBI" id="CHEBI:17029"/>
        <dbReference type="ChEBI" id="CHEBI:57705"/>
        <dbReference type="ChEBI" id="CHEBI:58223"/>
        <dbReference type="EC" id="2.4.1.16"/>
    </reaction>
</comment>
<dbReference type="PANTHER" id="PTHR22914">
    <property type="entry name" value="CHITIN SYNTHASE"/>
    <property type="match status" value="1"/>
</dbReference>
<feature type="transmembrane region" description="Helical" evidence="10">
    <location>
        <begin position="752"/>
        <end position="772"/>
    </location>
</feature>
<dbReference type="Pfam" id="PF01644">
    <property type="entry name" value="Chitin_synth_1"/>
    <property type="match status" value="1"/>
</dbReference>
<feature type="transmembrane region" description="Helical" evidence="10">
    <location>
        <begin position="688"/>
        <end position="707"/>
    </location>
</feature>
<keyword evidence="6 10" id="KW-0472">Membrane</keyword>
<dbReference type="GO" id="GO:0071555">
    <property type="term" value="P:cell wall organization"/>
    <property type="evidence" value="ECO:0007669"/>
    <property type="project" value="UniProtKB-KW"/>
</dbReference>
<evidence type="ECO:0000256" key="5">
    <source>
        <dbReference type="ARBA" id="ARBA00022989"/>
    </source>
</evidence>
<evidence type="ECO:0000256" key="2">
    <source>
        <dbReference type="ARBA" id="ARBA00012543"/>
    </source>
</evidence>
<feature type="transmembrane region" description="Helical" evidence="10">
    <location>
        <begin position="719"/>
        <end position="740"/>
    </location>
</feature>
<name>A0A0D7BVR8_9AGAR</name>
<feature type="transmembrane region" description="Helical" evidence="10">
    <location>
        <begin position="925"/>
        <end position="950"/>
    </location>
</feature>
<feature type="transmembrane region" description="Helical" evidence="10">
    <location>
        <begin position="781"/>
        <end position="800"/>
    </location>
</feature>
<dbReference type="OrthoDB" id="26569at2759"/>
<comment type="similarity">
    <text evidence="10">Belongs to the chitin synthase family.</text>
</comment>
<feature type="transmembrane region" description="Helical" evidence="10">
    <location>
        <begin position="891"/>
        <end position="913"/>
    </location>
</feature>
<feature type="compositionally biased region" description="Polar residues" evidence="11">
    <location>
        <begin position="80"/>
        <end position="90"/>
    </location>
</feature>
<keyword evidence="3 10" id="KW-0328">Glycosyltransferase</keyword>
<keyword evidence="10" id="KW-1003">Cell membrane</keyword>
<dbReference type="EC" id="2.4.1.16" evidence="2 10"/>
<dbReference type="Proteomes" id="UP000054007">
    <property type="component" value="Unassembled WGS sequence"/>
</dbReference>
<keyword evidence="4 10" id="KW-0812">Transmembrane</keyword>
<dbReference type="AlphaFoldDB" id="A0A0D7BVR8"/>
<evidence type="ECO:0000256" key="9">
    <source>
        <dbReference type="ARBA" id="ARBA00048014"/>
    </source>
</evidence>
<evidence type="ECO:0000256" key="4">
    <source>
        <dbReference type="ARBA" id="ARBA00022692"/>
    </source>
</evidence>
<feature type="transmembrane region" description="Helical" evidence="10">
    <location>
        <begin position="648"/>
        <end position="668"/>
    </location>
</feature>
<evidence type="ECO:0000313" key="13">
    <source>
        <dbReference type="EMBL" id="KIY74340.1"/>
    </source>
</evidence>
<dbReference type="InterPro" id="IPR004835">
    <property type="entry name" value="Chitin_synth"/>
</dbReference>
<gene>
    <name evidence="13" type="ORF">CYLTODRAFT_484659</name>
</gene>
<dbReference type="CDD" id="cd04190">
    <property type="entry name" value="Chitin_synth_C"/>
    <property type="match status" value="1"/>
</dbReference>
<evidence type="ECO:0000256" key="8">
    <source>
        <dbReference type="ARBA" id="ARBA00024009"/>
    </source>
</evidence>
<feature type="compositionally biased region" description="Acidic residues" evidence="11">
    <location>
        <begin position="10"/>
        <end position="28"/>
    </location>
</feature>
<evidence type="ECO:0000256" key="10">
    <source>
        <dbReference type="RuleBase" id="RU366040"/>
    </source>
</evidence>
<protein>
    <recommendedName>
        <fullName evidence="2 10">Chitin synthase</fullName>
        <ecNumber evidence="2 10">2.4.1.16</ecNumber>
    </recommendedName>
</protein>
<comment type="subcellular location">
    <subcellularLocation>
        <location evidence="10">Cell membrane</location>
        <topology evidence="10">Multi-pass membrane protein</topology>
    </subcellularLocation>
    <subcellularLocation>
        <location evidence="1">Membrane</location>
        <topology evidence="1">Multi-pass membrane protein</topology>
    </subcellularLocation>
</comment>
<keyword evidence="7 10" id="KW-0961">Cell wall biogenesis/degradation</keyword>
<reference evidence="13 14" key="1">
    <citation type="journal article" date="2015" name="Fungal Genet. Biol.">
        <title>Evolution of novel wood decay mechanisms in Agaricales revealed by the genome sequences of Fistulina hepatica and Cylindrobasidium torrendii.</title>
        <authorList>
            <person name="Floudas D."/>
            <person name="Held B.W."/>
            <person name="Riley R."/>
            <person name="Nagy L.G."/>
            <person name="Koehler G."/>
            <person name="Ransdell A.S."/>
            <person name="Younus H."/>
            <person name="Chow J."/>
            <person name="Chiniquy J."/>
            <person name="Lipzen A."/>
            <person name="Tritt A."/>
            <person name="Sun H."/>
            <person name="Haridas S."/>
            <person name="LaButti K."/>
            <person name="Ohm R.A."/>
            <person name="Kues U."/>
            <person name="Blanchette R.A."/>
            <person name="Grigoriev I.V."/>
            <person name="Minto R.E."/>
            <person name="Hibbett D.S."/>
        </authorList>
    </citation>
    <scope>NUCLEOTIDE SEQUENCE [LARGE SCALE GENOMIC DNA]</scope>
    <source>
        <strain evidence="13 14">FP15055 ss-10</strain>
    </source>
</reference>
<dbReference type="GO" id="GO:0005886">
    <property type="term" value="C:plasma membrane"/>
    <property type="evidence" value="ECO:0007669"/>
    <property type="project" value="UniProtKB-SubCell"/>
</dbReference>
<dbReference type="GO" id="GO:0030428">
    <property type="term" value="C:cell septum"/>
    <property type="evidence" value="ECO:0007669"/>
    <property type="project" value="TreeGrafter"/>
</dbReference>
<evidence type="ECO:0000259" key="12">
    <source>
        <dbReference type="Pfam" id="PF08407"/>
    </source>
</evidence>
<dbReference type="EMBL" id="KN880431">
    <property type="protein sequence ID" value="KIY74340.1"/>
    <property type="molecule type" value="Genomic_DNA"/>
</dbReference>
<dbReference type="GO" id="GO:0006031">
    <property type="term" value="P:chitin biosynthetic process"/>
    <property type="evidence" value="ECO:0007669"/>
    <property type="project" value="UniProtKB-UniRule"/>
</dbReference>
<evidence type="ECO:0000256" key="7">
    <source>
        <dbReference type="ARBA" id="ARBA00023316"/>
    </source>
</evidence>
<feature type="compositionally biased region" description="Basic and acidic residues" evidence="11">
    <location>
        <begin position="111"/>
        <end position="122"/>
    </location>
</feature>
<dbReference type="InterPro" id="IPR013616">
    <property type="entry name" value="Chitin_synth_N"/>
</dbReference>
<feature type="domain" description="Chitin synthase N-terminal" evidence="12">
    <location>
        <begin position="227"/>
        <end position="290"/>
    </location>
</feature>